<dbReference type="GO" id="GO:0007018">
    <property type="term" value="P:microtubule-based movement"/>
    <property type="evidence" value="ECO:0007669"/>
    <property type="project" value="InterPro"/>
</dbReference>
<feature type="domain" description="Dynein heavy chain AAA module D4" evidence="15">
    <location>
        <begin position="2"/>
        <end position="116"/>
    </location>
</feature>
<dbReference type="InterPro" id="IPR026983">
    <property type="entry name" value="DHC"/>
</dbReference>
<dbReference type="GO" id="GO:0051959">
    <property type="term" value="F:dynein light intermediate chain binding"/>
    <property type="evidence" value="ECO:0007669"/>
    <property type="project" value="InterPro"/>
</dbReference>
<evidence type="ECO:0000256" key="12">
    <source>
        <dbReference type="ARBA" id="ARBA00023273"/>
    </source>
</evidence>
<dbReference type="STRING" id="45351.A7T686"/>
<evidence type="ECO:0000256" key="9">
    <source>
        <dbReference type="ARBA" id="ARBA00023069"/>
    </source>
</evidence>
<keyword evidence="7" id="KW-0243">Dynein</keyword>
<dbReference type="Gene3D" id="6.10.140.1060">
    <property type="match status" value="1"/>
</dbReference>
<dbReference type="Pfam" id="PF12781">
    <property type="entry name" value="AAA_9"/>
    <property type="match status" value="1"/>
</dbReference>
<dbReference type="InterPro" id="IPR024743">
    <property type="entry name" value="Dynein_HC_stalk"/>
</dbReference>
<evidence type="ECO:0000313" key="18">
    <source>
        <dbReference type="Proteomes" id="UP000001593"/>
    </source>
</evidence>
<evidence type="ECO:0000256" key="5">
    <source>
        <dbReference type="ARBA" id="ARBA00022741"/>
    </source>
</evidence>
<dbReference type="Gene3D" id="3.40.50.300">
    <property type="entry name" value="P-loop containing nucleotide triphosphate hydrolases"/>
    <property type="match status" value="2"/>
</dbReference>
<gene>
    <name evidence="17" type="ORF">NEMVEDRAFT_v1g222909</name>
</gene>
<comment type="subcellular location">
    <subcellularLocation>
        <location evidence="1">Cytoplasm</location>
        <location evidence="1">Cytoskeleton</location>
        <location evidence="1">Cilium axoneme</location>
    </subcellularLocation>
</comment>
<keyword evidence="9" id="KW-0969">Cilium</keyword>
<dbReference type="PANTHER" id="PTHR22878:SF73">
    <property type="entry name" value="DYNEIN AXONEMAL HEAVY CHAIN 1"/>
    <property type="match status" value="1"/>
</dbReference>
<keyword evidence="11" id="KW-0206">Cytoskeleton</keyword>
<reference evidence="17 18" key="1">
    <citation type="journal article" date="2007" name="Science">
        <title>Sea anemone genome reveals ancestral eumetazoan gene repertoire and genomic organization.</title>
        <authorList>
            <person name="Putnam N.H."/>
            <person name="Srivastava M."/>
            <person name="Hellsten U."/>
            <person name="Dirks B."/>
            <person name="Chapman J."/>
            <person name="Salamov A."/>
            <person name="Terry A."/>
            <person name="Shapiro H."/>
            <person name="Lindquist E."/>
            <person name="Kapitonov V.V."/>
            <person name="Jurka J."/>
            <person name="Genikhovich G."/>
            <person name="Grigoriev I.V."/>
            <person name="Lucas S.M."/>
            <person name="Steele R.E."/>
            <person name="Finnerty J.R."/>
            <person name="Technau U."/>
            <person name="Martindale M.Q."/>
            <person name="Rokhsar D.S."/>
        </authorList>
    </citation>
    <scope>NUCLEOTIDE SEQUENCE [LARGE SCALE GENOMIC DNA]</scope>
    <source>
        <strain evidence="18">CH2 X CH6</strain>
    </source>
</reference>
<evidence type="ECO:0000259" key="16">
    <source>
        <dbReference type="Pfam" id="PF12781"/>
    </source>
</evidence>
<dbReference type="InterPro" id="IPR024317">
    <property type="entry name" value="Dynein_heavy_chain_D4_dom"/>
</dbReference>
<keyword evidence="4" id="KW-0493">Microtubule</keyword>
<evidence type="ECO:0000256" key="8">
    <source>
        <dbReference type="ARBA" id="ARBA00023054"/>
    </source>
</evidence>
<dbReference type="eggNOG" id="KOG3595">
    <property type="taxonomic scope" value="Eukaryota"/>
</dbReference>
<keyword evidence="8 13" id="KW-0175">Coiled coil</keyword>
<feature type="non-terminal residue" evidence="17">
    <location>
        <position position="477"/>
    </location>
</feature>
<accession>A7T686</accession>
<dbReference type="FunFam" id="1.10.8.1220:FF:000001">
    <property type="entry name" value="Dynein axonemal heavy chain 5"/>
    <property type="match status" value="1"/>
</dbReference>
<feature type="domain" description="Dynein heavy chain coiled coil stalk" evidence="14">
    <location>
        <begin position="143"/>
        <end position="225"/>
    </location>
</feature>
<dbReference type="InterPro" id="IPR035706">
    <property type="entry name" value="AAA_9"/>
</dbReference>
<feature type="coiled-coil region" evidence="13">
    <location>
        <begin position="174"/>
        <end position="222"/>
    </location>
</feature>
<proteinExistence type="inferred from homology"/>
<dbReference type="GO" id="GO:0030286">
    <property type="term" value="C:dynein complex"/>
    <property type="evidence" value="ECO:0007669"/>
    <property type="project" value="UniProtKB-KW"/>
</dbReference>
<evidence type="ECO:0008006" key="19">
    <source>
        <dbReference type="Google" id="ProtNLM"/>
    </source>
</evidence>
<dbReference type="Gene3D" id="1.20.920.60">
    <property type="match status" value="1"/>
</dbReference>
<name>A7T686_NEMVE</name>
<dbReference type="Pfam" id="PF12780">
    <property type="entry name" value="AAA_8"/>
    <property type="match status" value="1"/>
</dbReference>
<dbReference type="InParanoid" id="A7T686"/>
<dbReference type="PANTHER" id="PTHR22878">
    <property type="entry name" value="DYNEIN HEAVY CHAIN 6, AXONEMAL-LIKE-RELATED"/>
    <property type="match status" value="1"/>
</dbReference>
<evidence type="ECO:0000256" key="3">
    <source>
        <dbReference type="ARBA" id="ARBA00022490"/>
    </source>
</evidence>
<dbReference type="InterPro" id="IPR027417">
    <property type="entry name" value="P-loop_NTPase"/>
</dbReference>
<dbReference type="PhylomeDB" id="A7T686"/>
<dbReference type="GO" id="GO:0005874">
    <property type="term" value="C:microtubule"/>
    <property type="evidence" value="ECO:0007669"/>
    <property type="project" value="UniProtKB-KW"/>
</dbReference>
<comment type="similarity">
    <text evidence="2">Belongs to the dynein heavy chain family.</text>
</comment>
<sequence length="477" mass="53401">AEYECFQIELAKNYGVAEWREDLKKILLKAGVENKSMVFLFSDTQIKSETFLEDLNNVLNAGDVPNIFAMDELDNIYTSMKPVVQDEGMQPTKANLYSAFTKRVKSNTHSVICMRPPLGVKIVIEAVCIMKGVKPKKVAGEKVSKACTSICLWVRAMHKYHFVAKGVAPKRAALQQATEELAETQRVLDAAKARLTEVEEGIASLQAKYEECISKKQELEFKTEQCTARLGRAEKQSGSTVIKLGDAIIPYHDDFKFYITTKLPNPHYTPEVSTKVTIVNFTLSQSGLEDQMLALVVAEERPDLEEAKNQLIISNAKMKQELKEIEDKILHKLSASEGNPVDDIDLIATLEASKAKSGEIKAKVVIAEQTEKDIDVTRSQYIPVAVRTGILFFCTNDLANIDPMYQYSLSGLSPSSSTASLMLIYQNINEYFTFSLYSNVCRSMFEKDKLLFSFLVCVRILMNENKINMDKGSIGPC</sequence>
<keyword evidence="3" id="KW-0963">Cytoplasm</keyword>
<protein>
    <recommendedName>
        <fullName evidence="19">Dynein heavy chain</fullName>
    </recommendedName>
</protein>
<evidence type="ECO:0000256" key="1">
    <source>
        <dbReference type="ARBA" id="ARBA00004430"/>
    </source>
</evidence>
<evidence type="ECO:0000256" key="10">
    <source>
        <dbReference type="ARBA" id="ARBA00023175"/>
    </source>
</evidence>
<feature type="domain" description="Dynein heavy chain ATP-binding dynein motor region" evidence="16">
    <location>
        <begin position="235"/>
        <end position="360"/>
    </location>
</feature>
<evidence type="ECO:0000256" key="6">
    <source>
        <dbReference type="ARBA" id="ARBA00022840"/>
    </source>
</evidence>
<keyword evidence="10" id="KW-0505">Motor protein</keyword>
<dbReference type="Pfam" id="PF12777">
    <property type="entry name" value="MT"/>
    <property type="match status" value="1"/>
</dbReference>
<evidence type="ECO:0000256" key="4">
    <source>
        <dbReference type="ARBA" id="ARBA00022701"/>
    </source>
</evidence>
<dbReference type="GO" id="GO:0005524">
    <property type="term" value="F:ATP binding"/>
    <property type="evidence" value="ECO:0007669"/>
    <property type="project" value="UniProtKB-KW"/>
</dbReference>
<evidence type="ECO:0000259" key="15">
    <source>
        <dbReference type="Pfam" id="PF12780"/>
    </source>
</evidence>
<dbReference type="AlphaFoldDB" id="A7T686"/>
<keyword evidence="18" id="KW-1185">Reference proteome</keyword>
<evidence type="ECO:0000256" key="13">
    <source>
        <dbReference type="SAM" id="Coils"/>
    </source>
</evidence>
<keyword evidence="6" id="KW-0067">ATP-binding</keyword>
<keyword evidence="12" id="KW-0966">Cell projection</keyword>
<evidence type="ECO:0000256" key="11">
    <source>
        <dbReference type="ARBA" id="ARBA00023212"/>
    </source>
</evidence>
<dbReference type="GO" id="GO:0005930">
    <property type="term" value="C:axoneme"/>
    <property type="evidence" value="ECO:0007669"/>
    <property type="project" value="UniProtKB-SubCell"/>
</dbReference>
<dbReference type="GO" id="GO:0045505">
    <property type="term" value="F:dynein intermediate chain binding"/>
    <property type="evidence" value="ECO:0007669"/>
    <property type="project" value="InterPro"/>
</dbReference>
<keyword evidence="5" id="KW-0547">Nucleotide-binding</keyword>
<evidence type="ECO:0000313" key="17">
    <source>
        <dbReference type="EMBL" id="EDO28519.1"/>
    </source>
</evidence>
<evidence type="ECO:0000256" key="7">
    <source>
        <dbReference type="ARBA" id="ARBA00023017"/>
    </source>
</evidence>
<dbReference type="Proteomes" id="UP000001593">
    <property type="component" value="Unassembled WGS sequence"/>
</dbReference>
<organism evidence="17 18">
    <name type="scientific">Nematostella vectensis</name>
    <name type="common">Starlet sea anemone</name>
    <dbReference type="NCBI Taxonomy" id="45351"/>
    <lineage>
        <taxon>Eukaryota</taxon>
        <taxon>Metazoa</taxon>
        <taxon>Cnidaria</taxon>
        <taxon>Anthozoa</taxon>
        <taxon>Hexacorallia</taxon>
        <taxon>Actiniaria</taxon>
        <taxon>Edwardsiidae</taxon>
        <taxon>Nematostella</taxon>
    </lineage>
</organism>
<evidence type="ECO:0000259" key="14">
    <source>
        <dbReference type="Pfam" id="PF12777"/>
    </source>
</evidence>
<dbReference type="HOGENOM" id="CLU_573166_0_0_1"/>
<dbReference type="EMBL" id="DS471463">
    <property type="protein sequence ID" value="EDO28519.1"/>
    <property type="molecule type" value="Genomic_DNA"/>
</dbReference>
<evidence type="ECO:0000256" key="2">
    <source>
        <dbReference type="ARBA" id="ARBA00008887"/>
    </source>
</evidence>
<dbReference type="Gene3D" id="1.10.8.1220">
    <property type="match status" value="1"/>
</dbReference>